<feature type="region of interest" description="Disordered" evidence="1">
    <location>
        <begin position="191"/>
        <end position="212"/>
    </location>
</feature>
<dbReference type="InterPro" id="IPR024747">
    <property type="entry name" value="Pyridox_Oxase-rel"/>
</dbReference>
<keyword evidence="3" id="KW-1185">Reference proteome</keyword>
<dbReference type="PANTHER" id="PTHR34071:SF2">
    <property type="entry name" value="FLAVIN-NUCLEOTIDE-BINDING PROTEIN"/>
    <property type="match status" value="1"/>
</dbReference>
<dbReference type="PANTHER" id="PTHR34071">
    <property type="entry name" value="5-NITROIMIDAZOLE ANTIBIOTICS RESISTANCE PROTEIN, NIMA-FAMILY-RELATED PROTEIN-RELATED"/>
    <property type="match status" value="1"/>
</dbReference>
<evidence type="ECO:0000313" key="2">
    <source>
        <dbReference type="EMBL" id="TGG94932.1"/>
    </source>
</evidence>
<gene>
    <name evidence="2" type="ORF">E4656_00430</name>
</gene>
<dbReference type="Gene3D" id="2.30.110.10">
    <property type="entry name" value="Electron Transport, Fmn-binding Protein, Chain A"/>
    <property type="match status" value="1"/>
</dbReference>
<evidence type="ECO:0000256" key="1">
    <source>
        <dbReference type="SAM" id="MobiDB-lite"/>
    </source>
</evidence>
<dbReference type="Proteomes" id="UP000297475">
    <property type="component" value="Unassembled WGS sequence"/>
</dbReference>
<dbReference type="InterPro" id="IPR012349">
    <property type="entry name" value="Split_barrel_FMN-bd"/>
</dbReference>
<protein>
    <submittedName>
        <fullName evidence="2">Pyridoxamine 5'-phosphate oxidase family protein</fullName>
    </submittedName>
</protein>
<reference evidence="2 3" key="1">
    <citation type="submission" date="2019-04" db="EMBL/GenBank/DDBJ databases">
        <title>Natronospirillum operosus gen. nov., sp. nov., a haloalkaliphilic satellite isolated from decaying biomass of laboratory culture of cyanobacterium Geitlerinema sp. and proposal of Natronospirillaceae fam. nov. and Saccharospirillaceae fam. nov.</title>
        <authorList>
            <person name="Kevbrin V."/>
            <person name="Boltyanskaya Y."/>
            <person name="Koziaeva V."/>
            <person name="Grouzdev D.S."/>
            <person name="Park M."/>
            <person name="Cho J."/>
        </authorList>
    </citation>
    <scope>NUCLEOTIDE SEQUENCE [LARGE SCALE GENOMIC DNA]</scope>
    <source>
        <strain evidence="2 3">G-116</strain>
    </source>
</reference>
<dbReference type="AlphaFoldDB" id="A0A4Z0W9V8"/>
<name>A0A4Z0W9V8_9GAMM</name>
<dbReference type="SUPFAM" id="SSF50475">
    <property type="entry name" value="FMN-binding split barrel"/>
    <property type="match status" value="1"/>
</dbReference>
<organism evidence="2 3">
    <name type="scientific">Natronospirillum operosum</name>
    <dbReference type="NCBI Taxonomy" id="2759953"/>
    <lineage>
        <taxon>Bacteria</taxon>
        <taxon>Pseudomonadati</taxon>
        <taxon>Pseudomonadota</taxon>
        <taxon>Gammaproteobacteria</taxon>
        <taxon>Oceanospirillales</taxon>
        <taxon>Natronospirillaceae</taxon>
        <taxon>Natronospirillum</taxon>
    </lineage>
</organism>
<evidence type="ECO:0000313" key="3">
    <source>
        <dbReference type="Proteomes" id="UP000297475"/>
    </source>
</evidence>
<comment type="caution">
    <text evidence="2">The sequence shown here is derived from an EMBL/GenBank/DDBJ whole genome shotgun (WGS) entry which is preliminary data.</text>
</comment>
<dbReference type="OrthoDB" id="116031at2"/>
<dbReference type="Pfam" id="PF12900">
    <property type="entry name" value="Pyridox_ox_2"/>
    <property type="match status" value="1"/>
</dbReference>
<sequence length="212" mass="23227">MPQLTPTDQTRMVRGAKRANYDTDTVHAIIDAALICHVAQILPGQKPLVTPTAHWRDGSWLYWHGLASARNVAATPAQPVCINICLVDGLVMARSAFHHSVNYRSVTLFGVPETITDPAEKEHQLERFLDRVSPGRWPQLRPITASELKATGLVRLSITEASAKVRNGPPVDDEADSDWPVWAGVMPLQRTWGNPEPDPAGLQPGVEPPLMG</sequence>
<accession>A0A4Z0W9V8</accession>
<proteinExistence type="predicted"/>
<dbReference type="RefSeq" id="WP_135480178.1">
    <property type="nucleotide sequence ID" value="NZ_SRMF01000001.1"/>
</dbReference>
<dbReference type="EMBL" id="SRMF01000001">
    <property type="protein sequence ID" value="TGG94932.1"/>
    <property type="molecule type" value="Genomic_DNA"/>
</dbReference>